<evidence type="ECO:0000313" key="2">
    <source>
        <dbReference type="Proteomes" id="UP000252427"/>
    </source>
</evidence>
<dbReference type="SUPFAM" id="SSF158668">
    <property type="entry name" value="MtlR-like"/>
    <property type="match status" value="1"/>
</dbReference>
<organism evidence="1 2">
    <name type="scientific">Vibrio paracholerae</name>
    <dbReference type="NCBI Taxonomy" id="650003"/>
    <lineage>
        <taxon>Bacteria</taxon>
        <taxon>Pseudomonadati</taxon>
        <taxon>Pseudomonadota</taxon>
        <taxon>Gammaproteobacteria</taxon>
        <taxon>Vibrionales</taxon>
        <taxon>Vibrionaceae</taxon>
        <taxon>Vibrio</taxon>
    </lineage>
</organism>
<evidence type="ECO:0000313" key="1">
    <source>
        <dbReference type="EMBL" id="RBM73306.1"/>
    </source>
</evidence>
<name>A0AAX1QLW5_9VIBR</name>
<comment type="caution">
    <text evidence="1">The sequence shown here is derived from an EMBL/GenBank/DDBJ whole genome shotgun (WGS) entry which is preliminary data.</text>
</comment>
<accession>A0AAX1QLW5</accession>
<dbReference type="AlphaFoldDB" id="A0AAX1QLW5"/>
<gene>
    <name evidence="1" type="ORF">DLR70_18085</name>
</gene>
<dbReference type="Proteomes" id="UP000252427">
    <property type="component" value="Unassembled WGS sequence"/>
</dbReference>
<dbReference type="RefSeq" id="WP_113622231.1">
    <property type="nucleotide sequence ID" value="NZ_CAWQJG010000077.1"/>
</dbReference>
<sequence length="162" mass="18635">MNENKIDGHFLSALFQEDDLGAVIRVHLNIESQVNKLLSMLVPFPDELKPIRLDYFGKVHLISALGIEPEKIKVLLVLGKMRNKFAHDINYALDKSAINNLYESLDLELKVQVQNYMVNIDNDSENIEKFNNLSSKDQFIIISVFVRLMLERAFLEVQESSI</sequence>
<dbReference type="EMBL" id="QKKS01000079">
    <property type="protein sequence ID" value="RBM73306.1"/>
    <property type="molecule type" value="Genomic_DNA"/>
</dbReference>
<evidence type="ECO:0008006" key="3">
    <source>
        <dbReference type="Google" id="ProtNLM"/>
    </source>
</evidence>
<protein>
    <recommendedName>
        <fullName evidence="3">Mannitol operon repressor</fullName>
    </recommendedName>
</protein>
<reference evidence="1 2" key="1">
    <citation type="submission" date="2018-06" db="EMBL/GenBank/DDBJ databases">
        <title>Draft genome sequences of nine Vibrio sp. clinical isolates from across the United States representing the closest known relative of Vibrio cholerae.</title>
        <authorList>
            <person name="Islam M.T."/>
            <person name="Liang K."/>
            <person name="Im M.S."/>
            <person name="Winkjer J."/>
            <person name="Busby S."/>
            <person name="Batra D."/>
            <person name="Rowe L."/>
            <person name="Tarr C.L."/>
            <person name="Boucher Y."/>
        </authorList>
    </citation>
    <scope>NUCLEOTIDE SEQUENCE [LARGE SCALE GENOMIC DNA]</scope>
    <source>
        <strain evidence="1 2">2016V-1114</strain>
    </source>
</reference>
<dbReference type="InterPro" id="IPR038026">
    <property type="entry name" value="MtlR-like_sf"/>
</dbReference>
<proteinExistence type="predicted"/>